<reference evidence="2" key="1">
    <citation type="submission" date="2016-10" db="EMBL/GenBank/DDBJ databases">
        <authorList>
            <person name="Varghese N."/>
            <person name="Submissions S."/>
        </authorList>
    </citation>
    <scope>NUCLEOTIDE SEQUENCE [LARGE SCALE GENOMIC DNA]</scope>
    <source>
        <strain evidence="2">IBRC-M 10403</strain>
    </source>
</reference>
<protein>
    <submittedName>
        <fullName evidence="1">Uncharacterized protein</fullName>
    </submittedName>
</protein>
<keyword evidence="2" id="KW-1185">Reference proteome</keyword>
<name>A0A1G6XU93_9PSEU</name>
<dbReference type="AlphaFoldDB" id="A0A1G6XU93"/>
<evidence type="ECO:0000313" key="1">
    <source>
        <dbReference type="EMBL" id="SDD80985.1"/>
    </source>
</evidence>
<accession>A0A1G6XU93</accession>
<dbReference type="Proteomes" id="UP000199501">
    <property type="component" value="Unassembled WGS sequence"/>
</dbReference>
<evidence type="ECO:0000313" key="2">
    <source>
        <dbReference type="Proteomes" id="UP000199501"/>
    </source>
</evidence>
<dbReference type="STRING" id="1271860.SAMN05216174_118105"/>
<organism evidence="1 2">
    <name type="scientific">Actinokineospora iranica</name>
    <dbReference type="NCBI Taxonomy" id="1271860"/>
    <lineage>
        <taxon>Bacteria</taxon>
        <taxon>Bacillati</taxon>
        <taxon>Actinomycetota</taxon>
        <taxon>Actinomycetes</taxon>
        <taxon>Pseudonocardiales</taxon>
        <taxon>Pseudonocardiaceae</taxon>
        <taxon>Actinokineospora</taxon>
    </lineage>
</organism>
<gene>
    <name evidence="1" type="ORF">SAMN05216174_118105</name>
</gene>
<proteinExistence type="predicted"/>
<dbReference type="EMBL" id="FMZZ01000018">
    <property type="protein sequence ID" value="SDD80985.1"/>
    <property type="molecule type" value="Genomic_DNA"/>
</dbReference>
<sequence length="183" mass="20648">MVFVSGPPAPFRETTEHDGWVVELFCRTVESYAAFVERETEARRSPLLHMCGEGVLLLDRDGLGRRTQEEASARLQAGPPPLSTNELEDRRYLITDLLDDLVGSSDHEESIFIANRLLTAVGELILAMQRCWQSHGKWLLRRLRDADRQTCEDLILGYRQLVGEGDAKVLHQVAWAASDGRSM</sequence>